<dbReference type="InterPro" id="IPR016181">
    <property type="entry name" value="Acyl_CoA_acyltransferase"/>
</dbReference>
<dbReference type="PROSITE" id="PS51186">
    <property type="entry name" value="GNAT"/>
    <property type="match status" value="1"/>
</dbReference>
<organism evidence="2 3">
    <name type="scientific">Sphingosinicella rhizophila</name>
    <dbReference type="NCBI Taxonomy" id="3050082"/>
    <lineage>
        <taxon>Bacteria</taxon>
        <taxon>Pseudomonadati</taxon>
        <taxon>Pseudomonadota</taxon>
        <taxon>Alphaproteobacteria</taxon>
        <taxon>Sphingomonadales</taxon>
        <taxon>Sphingosinicellaceae</taxon>
        <taxon>Sphingosinicella</taxon>
    </lineage>
</organism>
<reference evidence="2 3" key="1">
    <citation type="submission" date="2023-05" db="EMBL/GenBank/DDBJ databases">
        <authorList>
            <person name="Guo Y."/>
        </authorList>
    </citation>
    <scope>NUCLEOTIDE SEQUENCE [LARGE SCALE GENOMIC DNA]</scope>
    <source>
        <strain evidence="2 3">GR2756</strain>
    </source>
</reference>
<accession>A0ABU3Q412</accession>
<dbReference type="RefSeq" id="WP_315723945.1">
    <property type="nucleotide sequence ID" value="NZ_JAVUPU010000002.1"/>
</dbReference>
<dbReference type="InterPro" id="IPR000182">
    <property type="entry name" value="GNAT_dom"/>
</dbReference>
<dbReference type="InterPro" id="IPR051531">
    <property type="entry name" value="N-acetyltransferase"/>
</dbReference>
<feature type="domain" description="N-acetyltransferase" evidence="1">
    <location>
        <begin position="20"/>
        <end position="181"/>
    </location>
</feature>
<dbReference type="Gene3D" id="3.40.630.30">
    <property type="match status" value="1"/>
</dbReference>
<dbReference type="Pfam" id="PF13302">
    <property type="entry name" value="Acetyltransf_3"/>
    <property type="match status" value="1"/>
</dbReference>
<keyword evidence="3" id="KW-1185">Reference proteome</keyword>
<dbReference type="EMBL" id="JAVUPU010000002">
    <property type="protein sequence ID" value="MDT9598149.1"/>
    <property type="molecule type" value="Genomic_DNA"/>
</dbReference>
<evidence type="ECO:0000259" key="1">
    <source>
        <dbReference type="PROSITE" id="PS51186"/>
    </source>
</evidence>
<evidence type="ECO:0000313" key="2">
    <source>
        <dbReference type="EMBL" id="MDT9598149.1"/>
    </source>
</evidence>
<gene>
    <name evidence="2" type="ORF">RQX22_04185</name>
</gene>
<protein>
    <submittedName>
        <fullName evidence="2">GNAT family N-acetyltransferase</fullName>
    </submittedName>
</protein>
<dbReference type="SUPFAM" id="SSF55729">
    <property type="entry name" value="Acyl-CoA N-acyltransferases (Nat)"/>
    <property type="match status" value="1"/>
</dbReference>
<comment type="caution">
    <text evidence="2">The sequence shown here is derived from an EMBL/GenBank/DDBJ whole genome shotgun (WGS) entry which is preliminary data.</text>
</comment>
<dbReference type="Proteomes" id="UP001259572">
    <property type="component" value="Unassembled WGS sequence"/>
</dbReference>
<dbReference type="PANTHER" id="PTHR43792">
    <property type="entry name" value="GNAT FAMILY, PUTATIVE (AFU_ORTHOLOGUE AFUA_3G00765)-RELATED-RELATED"/>
    <property type="match status" value="1"/>
</dbReference>
<sequence>MNPLVRAKAGAPVTIETARLVLRPPSADDFADLLALWTDPVTLAFLGRASTPAEAWARMLKYAGHWSLFGFGYWMLREAGTGRFVGEGGLAHQKRDGIDGGDPEAGWALVGSAQGKGYGQEALAAILAWGDTCLPSPRTLCLIDRANHASIRLAERNGYRASGEATLNEAPVVLFERMRVGLAG</sequence>
<dbReference type="PANTHER" id="PTHR43792:SF16">
    <property type="entry name" value="N-ACETYLTRANSFERASE DOMAIN-CONTAINING PROTEIN"/>
    <property type="match status" value="1"/>
</dbReference>
<name>A0ABU3Q412_9SPHN</name>
<evidence type="ECO:0000313" key="3">
    <source>
        <dbReference type="Proteomes" id="UP001259572"/>
    </source>
</evidence>
<proteinExistence type="predicted"/>